<comment type="caution">
    <text evidence="7">The sequence shown here is derived from an EMBL/GenBank/DDBJ whole genome shotgun (WGS) entry which is preliminary data.</text>
</comment>
<feature type="domain" description="CNH" evidence="6">
    <location>
        <begin position="107"/>
        <end position="400"/>
    </location>
</feature>
<dbReference type="GeneID" id="33555741"/>
<evidence type="ECO:0000256" key="3">
    <source>
        <dbReference type="ARBA" id="ARBA00022490"/>
    </source>
</evidence>
<evidence type="ECO:0000259" key="6">
    <source>
        <dbReference type="PROSITE" id="PS50219"/>
    </source>
</evidence>
<dbReference type="InterPro" id="IPR001180">
    <property type="entry name" value="CNH_dom"/>
</dbReference>
<dbReference type="EMBL" id="NBSH01000007">
    <property type="protein sequence ID" value="ORX36784.1"/>
    <property type="molecule type" value="Genomic_DNA"/>
</dbReference>
<name>A0A1Y1UH05_9TREE</name>
<dbReference type="GO" id="GO:0005737">
    <property type="term" value="C:cytoplasm"/>
    <property type="evidence" value="ECO:0007669"/>
    <property type="project" value="UniProtKB-SubCell"/>
</dbReference>
<feature type="compositionally biased region" description="Polar residues" evidence="5">
    <location>
        <begin position="444"/>
        <end position="456"/>
    </location>
</feature>
<evidence type="ECO:0000256" key="2">
    <source>
        <dbReference type="ARBA" id="ARBA00022448"/>
    </source>
</evidence>
<keyword evidence="8" id="KW-1185">Reference proteome</keyword>
<dbReference type="PROSITE" id="PS50219">
    <property type="entry name" value="CNH"/>
    <property type="match status" value="1"/>
</dbReference>
<keyword evidence="4" id="KW-0653">Protein transport</keyword>
<feature type="region of interest" description="Disordered" evidence="5">
    <location>
        <begin position="66"/>
        <end position="104"/>
    </location>
</feature>
<dbReference type="GO" id="GO:0015031">
    <property type="term" value="P:protein transport"/>
    <property type="evidence" value="ECO:0007669"/>
    <property type="project" value="UniProtKB-KW"/>
</dbReference>
<proteinExistence type="predicted"/>
<dbReference type="InterPro" id="IPR032914">
    <property type="entry name" value="Vam6/VPS39/TRAP1"/>
</dbReference>
<dbReference type="GO" id="GO:0006914">
    <property type="term" value="P:autophagy"/>
    <property type="evidence" value="ECO:0007669"/>
    <property type="project" value="TreeGrafter"/>
</dbReference>
<evidence type="ECO:0000313" key="8">
    <source>
        <dbReference type="Proteomes" id="UP000193218"/>
    </source>
</evidence>
<reference evidence="7 8" key="1">
    <citation type="submission" date="2017-03" db="EMBL/GenBank/DDBJ databases">
        <title>Widespread Adenine N6-methylation of Active Genes in Fungi.</title>
        <authorList>
            <consortium name="DOE Joint Genome Institute"/>
            <person name="Mondo S.J."/>
            <person name="Dannebaum R.O."/>
            <person name="Kuo R.C."/>
            <person name="Louie K.B."/>
            <person name="Bewick A.J."/>
            <person name="Labutti K."/>
            <person name="Haridas S."/>
            <person name="Kuo A."/>
            <person name="Salamov A."/>
            <person name="Ahrendt S.R."/>
            <person name="Lau R."/>
            <person name="Bowen B.P."/>
            <person name="Lipzen A."/>
            <person name="Sullivan W."/>
            <person name="Andreopoulos W.B."/>
            <person name="Clum A."/>
            <person name="Lindquist E."/>
            <person name="Daum C."/>
            <person name="Northen T.R."/>
            <person name="Ramamoorthy G."/>
            <person name="Schmitz R.J."/>
            <person name="Gryganskyi A."/>
            <person name="Culley D."/>
            <person name="Magnuson J."/>
            <person name="James T.Y."/>
            <person name="O'Malley M.A."/>
            <person name="Stajich J.E."/>
            <person name="Spatafora J.W."/>
            <person name="Visel A."/>
            <person name="Grigoriev I.V."/>
        </authorList>
    </citation>
    <scope>NUCLEOTIDE SEQUENCE [LARGE SCALE GENOMIC DNA]</scope>
    <source>
        <strain evidence="7 8">NRRL Y-17943</strain>
    </source>
</reference>
<evidence type="ECO:0000313" key="7">
    <source>
        <dbReference type="EMBL" id="ORX36784.1"/>
    </source>
</evidence>
<feature type="compositionally biased region" description="Basic and acidic residues" evidence="5">
    <location>
        <begin position="1176"/>
        <end position="1185"/>
    </location>
</feature>
<feature type="compositionally biased region" description="Basic and acidic residues" evidence="5">
    <location>
        <begin position="1151"/>
        <end position="1160"/>
    </location>
</feature>
<feature type="region of interest" description="Disordered" evidence="5">
    <location>
        <begin position="1121"/>
        <end position="1205"/>
    </location>
</feature>
<organism evidence="7 8">
    <name type="scientific">Kockovaella imperatae</name>
    <dbReference type="NCBI Taxonomy" id="4999"/>
    <lineage>
        <taxon>Eukaryota</taxon>
        <taxon>Fungi</taxon>
        <taxon>Dikarya</taxon>
        <taxon>Basidiomycota</taxon>
        <taxon>Agaricomycotina</taxon>
        <taxon>Tremellomycetes</taxon>
        <taxon>Tremellales</taxon>
        <taxon>Cuniculitremaceae</taxon>
        <taxon>Kockovaella</taxon>
    </lineage>
</organism>
<keyword evidence="3" id="KW-0963">Cytoplasm</keyword>
<gene>
    <name evidence="7" type="ORF">BD324DRAFT_601544</name>
</gene>
<dbReference type="PANTHER" id="PTHR12894:SF27">
    <property type="entry name" value="TRANSFORMING GROWTH FACTOR-BETA RECEPTOR-ASSOCIATED PROTEIN 1"/>
    <property type="match status" value="1"/>
</dbReference>
<evidence type="ECO:0000256" key="1">
    <source>
        <dbReference type="ARBA" id="ARBA00004496"/>
    </source>
</evidence>
<accession>A0A1Y1UH05</accession>
<feature type="compositionally biased region" description="Gly residues" evidence="5">
    <location>
        <begin position="1163"/>
        <end position="1174"/>
    </location>
</feature>
<dbReference type="InParanoid" id="A0A1Y1UH05"/>
<feature type="compositionally biased region" description="Low complexity" evidence="5">
    <location>
        <begin position="428"/>
        <end position="443"/>
    </location>
</feature>
<dbReference type="AlphaFoldDB" id="A0A1Y1UH05"/>
<dbReference type="OrthoDB" id="10258882at2759"/>
<evidence type="ECO:0000256" key="5">
    <source>
        <dbReference type="SAM" id="MobiDB-lite"/>
    </source>
</evidence>
<feature type="region of interest" description="Disordered" evidence="5">
    <location>
        <begin position="426"/>
        <end position="497"/>
    </location>
</feature>
<dbReference type="RefSeq" id="XP_021870853.1">
    <property type="nucleotide sequence ID" value="XM_022013933.1"/>
</dbReference>
<dbReference type="Proteomes" id="UP000193218">
    <property type="component" value="Unassembled WGS sequence"/>
</dbReference>
<protein>
    <recommendedName>
        <fullName evidence="6">CNH domain-containing protein</fullName>
    </recommendedName>
</protein>
<comment type="subcellular location">
    <subcellularLocation>
        <location evidence="1">Cytoplasm</location>
    </subcellularLocation>
</comment>
<dbReference type="GO" id="GO:0034058">
    <property type="term" value="P:endosomal vesicle fusion"/>
    <property type="evidence" value="ECO:0007669"/>
    <property type="project" value="TreeGrafter"/>
</dbReference>
<dbReference type="PANTHER" id="PTHR12894">
    <property type="entry name" value="CNH DOMAIN CONTAINING"/>
    <property type="match status" value="1"/>
</dbReference>
<dbReference type="STRING" id="4999.A0A1Y1UH05"/>
<evidence type="ECO:0000256" key="4">
    <source>
        <dbReference type="ARBA" id="ARBA00022927"/>
    </source>
</evidence>
<sequence length="1230" mass="132548">MTSDLEPFQLSNVLTDLYHQKDLLDLSAPGPSSPPRNNATPTGGTGSLFASASSIVGAAGRRAAAVASGQGSPASPSRLGRSTGLERDDSVDGTGGADSSKGSSEQRIEIRCVEAYGSNLYLGRSDGVIEWWTCDGSPGSNQNNPGWTLRNKHTLFPRRPMNRLTILPQVSRCFALSEGTIHPLSLPFLEPLPSTVVAPLRGVVSVILDDDELEWDGEGSENNRTEMTVVIVRRRGLGIYRMGGRMIPQKEIPLPSPPSVHALASNYLCACLPHSSTYALIDFSDASLTEVLPVSQVEPSQLGFDPKPNIAVVPGEGEFLVTSYTGVNTMGVFLNGQGDPVRGTVEWAHHPLSLTVESGYILALLRNHSISIHTLSDLEAPVQTISLDPTTSPFAFSYTPYGVAIRNWIRDDRMASSRMILLSGKVAPSTSSSSSKPISIPTSQAPDSMTSPSNSDPLDEPPSGSGLTPPSSPPPFSRRPIAPQRSSSLIRATAPSAKSPFSTTITETLIVGPNGLQAISPTSAITKLEILCKDGKIDDAMVVVEEERQRGKKGQFDGSKAIHQGTMRFLHLYLACYLIMETRFEAAGDHLYRGKIDPRLLVRLFARLRGKVIGSAEEIDVFEGLKQTLMDMPTVETIITTSIKRNYSPHVSPDTAHAPETIELRHALEDEANAMLTEFLRKTRTARRKGGGARGLDSAKIDMVIDTTLAKLLADAGTTNELLALLAGPNDVVLGELEPFLEKRPYVLSTVMRQQGKIERTLAILKGIAESPEGDPLCEDPVDEIAQQLDGMTDPQLLRQYALWLVGRDPTKGLEILISQSGNGGVKLDDEELLGELRQISEDAANVYLEHVVVQKRSPSRPLHEELLTKLIDTAEKQGVDDGIKYHLEELESEFRLGPESQPFCVFLADVAPQTPIKLTRLKLQLFLCGSPFYSLQAASARLATIPWLKYELAIVLGRQGKDKAALQLLARDVGDSVSAQTYCTQGGEVIPPKVAHDVASHVPELAAWATLGDVGRKRRGTVDAAVQEGLVMHLLGVYMKESNSAKQTASLLNAQSLHLDALEVLKLIPPDWPLETVSAFFQRSLRRQLHDQHTWQILKSISAGQNLAVSDEFLNQVRSMPPILDTSGPKSDGSGVSPGFSIPDEGSIPESEKVSEKEAAAGPGGGGGGGGGGGDDEKLARSGSERTLNGAEGEKRHTSFFSPEGVVKELAEIRSERHASSEGQPRSMG</sequence>
<feature type="region of interest" description="Disordered" evidence="5">
    <location>
        <begin position="24"/>
        <end position="49"/>
    </location>
</feature>
<keyword evidence="2" id="KW-0813">Transport</keyword>
<dbReference type="GO" id="GO:0016020">
    <property type="term" value="C:membrane"/>
    <property type="evidence" value="ECO:0007669"/>
    <property type="project" value="TreeGrafter"/>
</dbReference>